<reference evidence="5 6" key="1">
    <citation type="journal article" date="2019" name="Int. J. Syst. Evol. Microbiol.">
        <title>The Global Catalogue of Microorganisms (GCM) 10K type strain sequencing project: providing services to taxonomists for standard genome sequencing and annotation.</title>
        <authorList>
            <consortium name="The Broad Institute Genomics Platform"/>
            <consortium name="The Broad Institute Genome Sequencing Center for Infectious Disease"/>
            <person name="Wu L."/>
            <person name="Ma J."/>
        </authorList>
    </citation>
    <scope>NUCLEOTIDE SEQUENCE [LARGE SCALE GENOMIC DNA]</scope>
    <source>
        <strain evidence="5 6">RDMS1</strain>
    </source>
</reference>
<dbReference type="InterPro" id="IPR017871">
    <property type="entry name" value="ABC_transporter-like_CS"/>
</dbReference>
<evidence type="ECO:0000259" key="4">
    <source>
        <dbReference type="PROSITE" id="PS50893"/>
    </source>
</evidence>
<dbReference type="GO" id="GO:0005524">
    <property type="term" value="F:ATP binding"/>
    <property type="evidence" value="ECO:0007669"/>
    <property type="project" value="UniProtKB-KW"/>
</dbReference>
<dbReference type="InterPro" id="IPR003593">
    <property type="entry name" value="AAA+_ATPase"/>
</dbReference>
<name>A0ABD5YL14_9EURY</name>
<dbReference type="CDD" id="cd03230">
    <property type="entry name" value="ABC_DR_subfamily_A"/>
    <property type="match status" value="1"/>
</dbReference>
<dbReference type="RefSeq" id="WP_264554872.1">
    <property type="nucleotide sequence ID" value="NZ_CP109979.1"/>
</dbReference>
<dbReference type="SUPFAM" id="SSF52540">
    <property type="entry name" value="P-loop containing nucleoside triphosphate hydrolases"/>
    <property type="match status" value="1"/>
</dbReference>
<dbReference type="Pfam" id="PF00005">
    <property type="entry name" value="ABC_tran"/>
    <property type="match status" value="1"/>
</dbReference>
<feature type="region of interest" description="Disordered" evidence="3">
    <location>
        <begin position="1"/>
        <end position="29"/>
    </location>
</feature>
<accession>A0ABD5YL14</accession>
<dbReference type="EMBL" id="JBHTAX010000001">
    <property type="protein sequence ID" value="MFC7189592.1"/>
    <property type="molecule type" value="Genomic_DNA"/>
</dbReference>
<dbReference type="InterPro" id="IPR027417">
    <property type="entry name" value="P-loop_NTPase"/>
</dbReference>
<dbReference type="GeneID" id="76199152"/>
<dbReference type="PANTHER" id="PTHR43038:SF7">
    <property type="entry name" value="ABC TRANSPORT SYSTEM ATP-BINDING PROTEIN"/>
    <property type="match status" value="1"/>
</dbReference>
<dbReference type="Gene3D" id="3.40.50.300">
    <property type="entry name" value="P-loop containing nucleotide triphosphate hydrolases"/>
    <property type="match status" value="1"/>
</dbReference>
<gene>
    <name evidence="5" type="ORF">ACFQL7_06795</name>
</gene>
<comment type="caution">
    <text evidence="5">The sequence shown here is derived from an EMBL/GenBank/DDBJ whole genome shotgun (WGS) entry which is preliminary data.</text>
</comment>
<evidence type="ECO:0000313" key="5">
    <source>
        <dbReference type="EMBL" id="MFC7189592.1"/>
    </source>
</evidence>
<dbReference type="Proteomes" id="UP001596417">
    <property type="component" value="Unassembled WGS sequence"/>
</dbReference>
<evidence type="ECO:0000313" key="6">
    <source>
        <dbReference type="Proteomes" id="UP001596417"/>
    </source>
</evidence>
<keyword evidence="6" id="KW-1185">Reference proteome</keyword>
<feature type="domain" description="ABC transporter" evidence="4">
    <location>
        <begin position="36"/>
        <end position="245"/>
    </location>
</feature>
<dbReference type="PROSITE" id="PS50893">
    <property type="entry name" value="ABC_TRANSPORTER_2"/>
    <property type="match status" value="1"/>
</dbReference>
<dbReference type="InterPro" id="IPR003439">
    <property type="entry name" value="ABC_transporter-like_ATP-bd"/>
</dbReference>
<dbReference type="SMART" id="SM00382">
    <property type="entry name" value="AAA"/>
    <property type="match status" value="1"/>
</dbReference>
<evidence type="ECO:0000256" key="3">
    <source>
        <dbReference type="SAM" id="MobiDB-lite"/>
    </source>
</evidence>
<protein>
    <submittedName>
        <fullName evidence="5">ATP-binding cassette domain-containing protein</fullName>
    </submittedName>
</protein>
<dbReference type="AlphaFoldDB" id="A0ABD5YL14"/>
<dbReference type="PROSITE" id="PS00211">
    <property type="entry name" value="ABC_TRANSPORTER_1"/>
    <property type="match status" value="1"/>
</dbReference>
<keyword evidence="2 5" id="KW-0067">ATP-binding</keyword>
<proteinExistence type="predicted"/>
<sequence length="245" mass="26987">MSPRTTDESNDTTFDDEETGDALDEGSEDGDTAIVLRGSRLSKSYGSAFPFTTATTVLERIDIELRRREITGIVGANGSGKSTLLKILAGIAAADSGTVERNGTVGWCPQSSRLYERLTIRETFELFGAGHGLADSVIENKTNELAEKLDFVSDLDTLIEDLSGGNRQKANLGISLVHEPDILLLDEPYTGFDWETYLAFWELTDELKTAGTGIAIVSHLLRKRDRFDCVYKLEDGGIRRNDRDE</sequence>
<keyword evidence="1" id="KW-0547">Nucleotide-binding</keyword>
<evidence type="ECO:0000256" key="1">
    <source>
        <dbReference type="ARBA" id="ARBA00022741"/>
    </source>
</evidence>
<feature type="compositionally biased region" description="Acidic residues" evidence="3">
    <location>
        <begin position="8"/>
        <end position="29"/>
    </location>
</feature>
<dbReference type="PANTHER" id="PTHR43038">
    <property type="entry name" value="ATP-BINDING CASSETTE, SUB-FAMILY H, MEMBER 1"/>
    <property type="match status" value="1"/>
</dbReference>
<organism evidence="5 6">
    <name type="scientific">Halocatena marina</name>
    <dbReference type="NCBI Taxonomy" id="2934937"/>
    <lineage>
        <taxon>Archaea</taxon>
        <taxon>Methanobacteriati</taxon>
        <taxon>Methanobacteriota</taxon>
        <taxon>Stenosarchaea group</taxon>
        <taxon>Halobacteria</taxon>
        <taxon>Halobacteriales</taxon>
        <taxon>Natronomonadaceae</taxon>
        <taxon>Halocatena</taxon>
    </lineage>
</organism>
<evidence type="ECO:0000256" key="2">
    <source>
        <dbReference type="ARBA" id="ARBA00022840"/>
    </source>
</evidence>